<organism evidence="2 3">
    <name type="scientific">Nocardia mexicana</name>
    <dbReference type="NCBI Taxonomy" id="279262"/>
    <lineage>
        <taxon>Bacteria</taxon>
        <taxon>Bacillati</taxon>
        <taxon>Actinomycetota</taxon>
        <taxon>Actinomycetes</taxon>
        <taxon>Mycobacteriales</taxon>
        <taxon>Nocardiaceae</taxon>
        <taxon>Nocardia</taxon>
    </lineage>
</organism>
<accession>A0A370GZR3</accession>
<comment type="caution">
    <text evidence="2">The sequence shown here is derived from an EMBL/GenBank/DDBJ whole genome shotgun (WGS) entry which is preliminary data.</text>
</comment>
<keyword evidence="3" id="KW-1185">Reference proteome</keyword>
<gene>
    <name evidence="2" type="ORF">DFR68_107302</name>
</gene>
<proteinExistence type="predicted"/>
<protein>
    <submittedName>
        <fullName evidence="2">Uncharacterized protein</fullName>
    </submittedName>
</protein>
<reference evidence="2 3" key="1">
    <citation type="submission" date="2018-07" db="EMBL/GenBank/DDBJ databases">
        <title>Genomic Encyclopedia of Type Strains, Phase IV (KMG-IV): sequencing the most valuable type-strain genomes for metagenomic binning, comparative biology and taxonomic classification.</title>
        <authorList>
            <person name="Goeker M."/>
        </authorList>
    </citation>
    <scope>NUCLEOTIDE SEQUENCE [LARGE SCALE GENOMIC DNA]</scope>
    <source>
        <strain evidence="2 3">DSM 44952</strain>
    </source>
</reference>
<evidence type="ECO:0000313" key="3">
    <source>
        <dbReference type="Proteomes" id="UP000255355"/>
    </source>
</evidence>
<dbReference type="AlphaFoldDB" id="A0A370GZR3"/>
<sequence>MGLTSSRHPEDDRDPGGSKPPFKVTELAADNVVLWFIGDTPYYNSVRCSGEPVGQRAKVDGNTTARMYSRERHRRAPYFLNRRGGDGGYRRATGGS</sequence>
<dbReference type="Proteomes" id="UP000255355">
    <property type="component" value="Unassembled WGS sequence"/>
</dbReference>
<feature type="region of interest" description="Disordered" evidence="1">
    <location>
        <begin position="54"/>
        <end position="74"/>
    </location>
</feature>
<dbReference type="EMBL" id="QQAZ01000007">
    <property type="protein sequence ID" value="RDI49174.1"/>
    <property type="molecule type" value="Genomic_DNA"/>
</dbReference>
<evidence type="ECO:0000313" key="2">
    <source>
        <dbReference type="EMBL" id="RDI49174.1"/>
    </source>
</evidence>
<feature type="region of interest" description="Disordered" evidence="1">
    <location>
        <begin position="1"/>
        <end position="23"/>
    </location>
</feature>
<name>A0A370GZR3_9NOCA</name>
<feature type="compositionally biased region" description="Basic and acidic residues" evidence="1">
    <location>
        <begin position="7"/>
        <end position="16"/>
    </location>
</feature>
<evidence type="ECO:0000256" key="1">
    <source>
        <dbReference type="SAM" id="MobiDB-lite"/>
    </source>
</evidence>